<evidence type="ECO:0000313" key="1">
    <source>
        <dbReference type="EMBL" id="KAH7930226.1"/>
    </source>
</evidence>
<gene>
    <name evidence="1" type="ORF">BV22DRAFT_1043406</name>
</gene>
<dbReference type="Proteomes" id="UP000790709">
    <property type="component" value="Unassembled WGS sequence"/>
</dbReference>
<reference evidence="1" key="1">
    <citation type="journal article" date="2021" name="New Phytol.">
        <title>Evolutionary innovations through gain and loss of genes in the ectomycorrhizal Boletales.</title>
        <authorList>
            <person name="Wu G."/>
            <person name="Miyauchi S."/>
            <person name="Morin E."/>
            <person name="Kuo A."/>
            <person name="Drula E."/>
            <person name="Varga T."/>
            <person name="Kohler A."/>
            <person name="Feng B."/>
            <person name="Cao Y."/>
            <person name="Lipzen A."/>
            <person name="Daum C."/>
            <person name="Hundley H."/>
            <person name="Pangilinan J."/>
            <person name="Johnson J."/>
            <person name="Barry K."/>
            <person name="LaButti K."/>
            <person name="Ng V."/>
            <person name="Ahrendt S."/>
            <person name="Min B."/>
            <person name="Choi I.G."/>
            <person name="Park H."/>
            <person name="Plett J.M."/>
            <person name="Magnuson J."/>
            <person name="Spatafora J.W."/>
            <person name="Nagy L.G."/>
            <person name="Henrissat B."/>
            <person name="Grigoriev I.V."/>
            <person name="Yang Z.L."/>
            <person name="Xu J."/>
            <person name="Martin F.M."/>
        </authorList>
    </citation>
    <scope>NUCLEOTIDE SEQUENCE</scope>
    <source>
        <strain evidence="1">KUC20120723A-06</strain>
    </source>
</reference>
<protein>
    <submittedName>
        <fullName evidence="1">Uncharacterized protein</fullName>
    </submittedName>
</protein>
<sequence length="422" mass="47393">MSSSLSAESSKSDYWVYHNTTNRTNTLPPPPASSHPSLDLTHCPAPSPDNPFLDSNSESHTVPVFQGHPTPPSNARQSLEYIHPAVEPAGRTQPAPDDDFVAVSSGIQACLENPVPTPLSIPCGIDLYRRLLDEGILLVTETSASFSYDSYRCILRIRTCTLRIHDVPMTFISSVIFSNPILSPLSRKIKVTGATTDFSGFAGRYKDSRKQPDVAVWTRVEYWPRMVLETGWSEAYEDLVADARMWLLGGRAVVDDPAHSGEVMVVILVSFTRTAAVNDDPKLVTPGSDGTALRIEACLEVWRRSEDIEDIKLVARHRFYPTNRDDDGDDHLHLTINDIVPLEYYIPRNISPTDEILFDLDILREHINEAIPSLLVDQQTVREINDRKRQRKEQREESEERERAKSKEGRARLGTRGTPLQP</sequence>
<organism evidence="1 2">
    <name type="scientific">Leucogyrophana mollusca</name>
    <dbReference type="NCBI Taxonomy" id="85980"/>
    <lineage>
        <taxon>Eukaryota</taxon>
        <taxon>Fungi</taxon>
        <taxon>Dikarya</taxon>
        <taxon>Basidiomycota</taxon>
        <taxon>Agaricomycotina</taxon>
        <taxon>Agaricomycetes</taxon>
        <taxon>Agaricomycetidae</taxon>
        <taxon>Boletales</taxon>
        <taxon>Boletales incertae sedis</taxon>
        <taxon>Leucogyrophana</taxon>
    </lineage>
</organism>
<comment type="caution">
    <text evidence="1">The sequence shown here is derived from an EMBL/GenBank/DDBJ whole genome shotgun (WGS) entry which is preliminary data.</text>
</comment>
<keyword evidence="2" id="KW-1185">Reference proteome</keyword>
<dbReference type="EMBL" id="MU266334">
    <property type="protein sequence ID" value="KAH7930226.1"/>
    <property type="molecule type" value="Genomic_DNA"/>
</dbReference>
<proteinExistence type="predicted"/>
<name>A0ACB8BYS8_9AGAM</name>
<accession>A0ACB8BYS8</accession>
<evidence type="ECO:0000313" key="2">
    <source>
        <dbReference type="Proteomes" id="UP000790709"/>
    </source>
</evidence>